<evidence type="ECO:0000256" key="2">
    <source>
        <dbReference type="ARBA" id="ARBA00023242"/>
    </source>
</evidence>
<evidence type="ECO:0000313" key="4">
    <source>
        <dbReference type="Proteomes" id="UP001412067"/>
    </source>
</evidence>
<evidence type="ECO:0000313" key="3">
    <source>
        <dbReference type="EMBL" id="KAK8961788.1"/>
    </source>
</evidence>
<dbReference type="PANTHER" id="PTHR46094">
    <property type="entry name" value="INTEGRATOR COMPLEX SUBUNIT 9"/>
    <property type="match status" value="1"/>
</dbReference>
<comment type="caution">
    <text evidence="3">The sequence shown here is derived from an EMBL/GenBank/DDBJ whole genome shotgun (WGS) entry which is preliminary data.</text>
</comment>
<keyword evidence="4" id="KW-1185">Reference proteome</keyword>
<evidence type="ECO:0000256" key="1">
    <source>
        <dbReference type="ARBA" id="ARBA00004123"/>
    </source>
</evidence>
<dbReference type="PANTHER" id="PTHR46094:SF1">
    <property type="entry name" value="INTEGRATOR COMPLEX SUBUNIT 9"/>
    <property type="match status" value="1"/>
</dbReference>
<keyword evidence="2" id="KW-0539">Nucleus</keyword>
<reference evidence="3 4" key="1">
    <citation type="journal article" date="2022" name="Nat. Plants">
        <title>Genomes of leafy and leafless Platanthera orchids illuminate the evolution of mycoheterotrophy.</title>
        <authorList>
            <person name="Li M.H."/>
            <person name="Liu K.W."/>
            <person name="Li Z."/>
            <person name="Lu H.C."/>
            <person name="Ye Q.L."/>
            <person name="Zhang D."/>
            <person name="Wang J.Y."/>
            <person name="Li Y.F."/>
            <person name="Zhong Z.M."/>
            <person name="Liu X."/>
            <person name="Yu X."/>
            <person name="Liu D.K."/>
            <person name="Tu X.D."/>
            <person name="Liu B."/>
            <person name="Hao Y."/>
            <person name="Liao X.Y."/>
            <person name="Jiang Y.T."/>
            <person name="Sun W.H."/>
            <person name="Chen J."/>
            <person name="Chen Y.Q."/>
            <person name="Ai Y."/>
            <person name="Zhai J.W."/>
            <person name="Wu S.S."/>
            <person name="Zhou Z."/>
            <person name="Hsiao Y.Y."/>
            <person name="Wu W.L."/>
            <person name="Chen Y.Y."/>
            <person name="Lin Y.F."/>
            <person name="Hsu J.L."/>
            <person name="Li C.Y."/>
            <person name="Wang Z.W."/>
            <person name="Zhao X."/>
            <person name="Zhong W.Y."/>
            <person name="Ma X.K."/>
            <person name="Ma L."/>
            <person name="Huang J."/>
            <person name="Chen G.Z."/>
            <person name="Huang M.Z."/>
            <person name="Huang L."/>
            <person name="Peng D.H."/>
            <person name="Luo Y.B."/>
            <person name="Zou S.Q."/>
            <person name="Chen S.P."/>
            <person name="Lan S."/>
            <person name="Tsai W.C."/>
            <person name="Van de Peer Y."/>
            <person name="Liu Z.J."/>
        </authorList>
    </citation>
    <scope>NUCLEOTIDE SEQUENCE [LARGE SCALE GENOMIC DNA]</scope>
    <source>
        <strain evidence="3">Lor288</strain>
    </source>
</reference>
<dbReference type="EMBL" id="JBBWWR010000009">
    <property type="protein sequence ID" value="KAK8961788.1"/>
    <property type="molecule type" value="Genomic_DNA"/>
</dbReference>
<accession>A0ABR2MCP9</accession>
<proteinExistence type="predicted"/>
<organism evidence="3 4">
    <name type="scientific">Platanthera guangdongensis</name>
    <dbReference type="NCBI Taxonomy" id="2320717"/>
    <lineage>
        <taxon>Eukaryota</taxon>
        <taxon>Viridiplantae</taxon>
        <taxon>Streptophyta</taxon>
        <taxon>Embryophyta</taxon>
        <taxon>Tracheophyta</taxon>
        <taxon>Spermatophyta</taxon>
        <taxon>Magnoliopsida</taxon>
        <taxon>Liliopsida</taxon>
        <taxon>Asparagales</taxon>
        <taxon>Orchidaceae</taxon>
        <taxon>Orchidoideae</taxon>
        <taxon>Orchideae</taxon>
        <taxon>Orchidinae</taxon>
        <taxon>Platanthera</taxon>
    </lineage>
</organism>
<protein>
    <submittedName>
        <fullName evidence="3">Uncharacterized protein</fullName>
    </submittedName>
</protein>
<gene>
    <name evidence="3" type="ORF">KSP40_PGU013943</name>
</gene>
<name>A0ABR2MCP9_9ASPA</name>
<dbReference type="InterPro" id="IPR027074">
    <property type="entry name" value="Integrator_9su"/>
</dbReference>
<dbReference type="Proteomes" id="UP001412067">
    <property type="component" value="Unassembled WGS sequence"/>
</dbReference>
<sequence length="258" mass="28835">MADEDEITKLLLENSEILEENDKMNFITCSIADSVRGGGSVLIPIEQALTFTNAIPEWLCKKRQQKLFCGEPLFGHVELGKARKLHVHEDLRHICTSRGGKKLFQFLFYSMTSTLRVPNLKDDFGGRLMTDLATQLQPRRLTSKEMAIARLRAKVVLKQGRVLVVCPKKPSLANSRMLLWGYVDAVQLLAALKAKGMNCSIVKKDEVTVLDDDSRSIRILVSEEAVIETSATRTVICTKDAALAKLIYEILRSVCDGI</sequence>
<comment type="subcellular location">
    <subcellularLocation>
        <location evidence="1">Nucleus</location>
    </subcellularLocation>
</comment>